<dbReference type="AlphaFoldDB" id="A0A267DTK6"/>
<dbReference type="EMBL" id="NIVC01003203">
    <property type="protein sequence ID" value="PAA52651.1"/>
    <property type="molecule type" value="Genomic_DNA"/>
</dbReference>
<dbReference type="Proteomes" id="UP000215902">
    <property type="component" value="Unassembled WGS sequence"/>
</dbReference>
<sequence>MVLNTYEPCSRKMASSSSSRKRRLAPFSANFARRQSTKSWSPDCSFSKEIYATLQAVQPGARISCEAVRTLDCLIVGAFDLLAETAGAWSRLAGRRTLTDADLAWAVDRLLPGGYAHRAGRRALARSFGAVSAATASATAPDAAPAATDSATASADDT</sequence>
<proteinExistence type="predicted"/>
<dbReference type="Gene3D" id="1.10.20.10">
    <property type="entry name" value="Histone, subunit A"/>
    <property type="match status" value="1"/>
</dbReference>
<feature type="region of interest" description="Disordered" evidence="1">
    <location>
        <begin position="136"/>
        <end position="158"/>
    </location>
</feature>
<gene>
    <name evidence="2" type="ORF">BOX15_Mlig020207g2</name>
</gene>
<dbReference type="InterPro" id="IPR009072">
    <property type="entry name" value="Histone-fold"/>
</dbReference>
<organism evidence="2 3">
    <name type="scientific">Macrostomum lignano</name>
    <dbReference type="NCBI Taxonomy" id="282301"/>
    <lineage>
        <taxon>Eukaryota</taxon>
        <taxon>Metazoa</taxon>
        <taxon>Spiralia</taxon>
        <taxon>Lophotrochozoa</taxon>
        <taxon>Platyhelminthes</taxon>
        <taxon>Rhabditophora</taxon>
        <taxon>Macrostomorpha</taxon>
        <taxon>Macrostomida</taxon>
        <taxon>Macrostomidae</taxon>
        <taxon>Macrostomum</taxon>
    </lineage>
</organism>
<evidence type="ECO:0000313" key="3">
    <source>
        <dbReference type="Proteomes" id="UP000215902"/>
    </source>
</evidence>
<evidence type="ECO:0008006" key="4">
    <source>
        <dbReference type="Google" id="ProtNLM"/>
    </source>
</evidence>
<comment type="caution">
    <text evidence="2">The sequence shown here is derived from an EMBL/GenBank/DDBJ whole genome shotgun (WGS) entry which is preliminary data.</text>
</comment>
<feature type="region of interest" description="Disordered" evidence="1">
    <location>
        <begin position="1"/>
        <end position="21"/>
    </location>
</feature>
<accession>A0A267DTK6</accession>
<evidence type="ECO:0000313" key="2">
    <source>
        <dbReference type="EMBL" id="PAA52651.1"/>
    </source>
</evidence>
<dbReference type="GO" id="GO:0046982">
    <property type="term" value="F:protein heterodimerization activity"/>
    <property type="evidence" value="ECO:0007669"/>
    <property type="project" value="InterPro"/>
</dbReference>
<protein>
    <recommendedName>
        <fullName evidence="4">Histone H2A/H2B/H3 domain-containing protein</fullName>
    </recommendedName>
</protein>
<name>A0A267DTK6_9PLAT</name>
<dbReference type="SUPFAM" id="SSF47113">
    <property type="entry name" value="Histone-fold"/>
    <property type="match status" value="1"/>
</dbReference>
<reference evidence="2 3" key="1">
    <citation type="submission" date="2017-06" db="EMBL/GenBank/DDBJ databases">
        <title>A platform for efficient transgenesis in Macrostomum lignano, a flatworm model organism for stem cell research.</title>
        <authorList>
            <person name="Berezikov E."/>
        </authorList>
    </citation>
    <scope>NUCLEOTIDE SEQUENCE [LARGE SCALE GENOMIC DNA]</scope>
    <source>
        <strain evidence="2">DV1</strain>
        <tissue evidence="2">Whole organism</tissue>
    </source>
</reference>
<keyword evidence="3" id="KW-1185">Reference proteome</keyword>
<evidence type="ECO:0000256" key="1">
    <source>
        <dbReference type="SAM" id="MobiDB-lite"/>
    </source>
</evidence>